<dbReference type="AlphaFoldDB" id="L8WJ22"/>
<gene>
    <name evidence="1" type="ORF">AG1IA_09172</name>
</gene>
<name>L8WJ22_THACA</name>
<sequence length="177" mass="19976">MRLRDINVDRGDLHKTHNVGSSTFRNYMHTCDEAELLCYAPIAYHHRETTRSQARTSKLGFGTFHPTQRQNPLYMVHCAHTQGCDVTRGTGDPFGHEPLPLIRGAQNGIDSECSLVLLITVLLHLHYWSTWDTIPTELRKFSSKATAIQSPLLSSKWPGLRETPGMAHCLSRHFPTG</sequence>
<dbReference type="Proteomes" id="UP000011668">
    <property type="component" value="Unassembled WGS sequence"/>
</dbReference>
<dbReference type="EMBL" id="AFRT01003050">
    <property type="protein sequence ID" value="ELU36793.1"/>
    <property type="molecule type" value="Genomic_DNA"/>
</dbReference>
<comment type="caution">
    <text evidence="1">The sequence shown here is derived from an EMBL/GenBank/DDBJ whole genome shotgun (WGS) entry which is preliminary data.</text>
</comment>
<dbReference type="HOGENOM" id="CLU_1518867_0_0_1"/>
<accession>L8WJ22</accession>
<protein>
    <submittedName>
        <fullName evidence="1">Uncharacterized protein</fullName>
    </submittedName>
</protein>
<keyword evidence="2" id="KW-1185">Reference proteome</keyword>
<evidence type="ECO:0000313" key="1">
    <source>
        <dbReference type="EMBL" id="ELU36793.1"/>
    </source>
</evidence>
<proteinExistence type="predicted"/>
<organism evidence="1 2">
    <name type="scientific">Thanatephorus cucumeris (strain AG1-IA)</name>
    <name type="common">Rice sheath blight fungus</name>
    <name type="synonym">Rhizoctonia solani</name>
    <dbReference type="NCBI Taxonomy" id="983506"/>
    <lineage>
        <taxon>Eukaryota</taxon>
        <taxon>Fungi</taxon>
        <taxon>Dikarya</taxon>
        <taxon>Basidiomycota</taxon>
        <taxon>Agaricomycotina</taxon>
        <taxon>Agaricomycetes</taxon>
        <taxon>Cantharellales</taxon>
        <taxon>Ceratobasidiaceae</taxon>
        <taxon>Rhizoctonia</taxon>
        <taxon>Rhizoctonia solani AG-1</taxon>
    </lineage>
</organism>
<evidence type="ECO:0000313" key="2">
    <source>
        <dbReference type="Proteomes" id="UP000011668"/>
    </source>
</evidence>
<reference evidence="1 2" key="1">
    <citation type="journal article" date="2013" name="Nat. Commun.">
        <title>The evolution and pathogenic mechanisms of the rice sheath blight pathogen.</title>
        <authorList>
            <person name="Zheng A."/>
            <person name="Lin R."/>
            <person name="Xu L."/>
            <person name="Qin P."/>
            <person name="Tang C."/>
            <person name="Ai P."/>
            <person name="Zhang D."/>
            <person name="Liu Y."/>
            <person name="Sun Z."/>
            <person name="Feng H."/>
            <person name="Wang Y."/>
            <person name="Chen Y."/>
            <person name="Liang X."/>
            <person name="Fu R."/>
            <person name="Li Q."/>
            <person name="Zhang J."/>
            <person name="Yu X."/>
            <person name="Xie Z."/>
            <person name="Ding L."/>
            <person name="Guan P."/>
            <person name="Tang J."/>
            <person name="Liang Y."/>
            <person name="Wang S."/>
            <person name="Deng Q."/>
            <person name="Li S."/>
            <person name="Zhu J."/>
            <person name="Wang L."/>
            <person name="Liu H."/>
            <person name="Li P."/>
        </authorList>
    </citation>
    <scope>NUCLEOTIDE SEQUENCE [LARGE SCALE GENOMIC DNA]</scope>
    <source>
        <strain evidence="2">AG-1 IA</strain>
    </source>
</reference>